<protein>
    <submittedName>
        <fullName evidence="1">Type IX secretion system membrane protein, PorP/SprF family</fullName>
    </submittedName>
</protein>
<organism evidence="1 2">
    <name type="scientific">Arenibacter nanhaiticus</name>
    <dbReference type="NCBI Taxonomy" id="558155"/>
    <lineage>
        <taxon>Bacteria</taxon>
        <taxon>Pseudomonadati</taxon>
        <taxon>Bacteroidota</taxon>
        <taxon>Flavobacteriia</taxon>
        <taxon>Flavobacteriales</taxon>
        <taxon>Flavobacteriaceae</taxon>
        <taxon>Arenibacter</taxon>
    </lineage>
</organism>
<keyword evidence="2" id="KW-1185">Reference proteome</keyword>
<gene>
    <name evidence="1" type="ORF">SAMN04487911_1173</name>
</gene>
<accession>A0A1M6IAI0</accession>
<dbReference type="OrthoDB" id="1114455at2"/>
<evidence type="ECO:0000313" key="1">
    <source>
        <dbReference type="EMBL" id="SHJ31489.1"/>
    </source>
</evidence>
<dbReference type="STRING" id="558155.SAMN04487911_1173"/>
<proteinExistence type="predicted"/>
<dbReference type="EMBL" id="FQYX01000017">
    <property type="protein sequence ID" value="SHJ31489.1"/>
    <property type="molecule type" value="Genomic_DNA"/>
</dbReference>
<reference evidence="2" key="1">
    <citation type="submission" date="2016-11" db="EMBL/GenBank/DDBJ databases">
        <authorList>
            <person name="Varghese N."/>
            <person name="Submissions S."/>
        </authorList>
    </citation>
    <scope>NUCLEOTIDE SEQUENCE [LARGE SCALE GENOMIC DNA]</scope>
    <source>
        <strain evidence="2">CGMCC 1.8863</strain>
    </source>
</reference>
<dbReference type="Pfam" id="PF11751">
    <property type="entry name" value="PorP_SprF"/>
    <property type="match status" value="1"/>
</dbReference>
<dbReference type="AlphaFoldDB" id="A0A1M6IAI0"/>
<dbReference type="NCBIfam" id="TIGR03519">
    <property type="entry name" value="T9SS_PorP_fam"/>
    <property type="match status" value="1"/>
</dbReference>
<dbReference type="InterPro" id="IPR019861">
    <property type="entry name" value="PorP/SprF_Bacteroidetes"/>
</dbReference>
<dbReference type="Proteomes" id="UP000184231">
    <property type="component" value="Unassembled WGS sequence"/>
</dbReference>
<sequence length="322" mass="35814">MLNFLNTISAYKLLTIGMTVMVLFLGLKVQAQQDSQYTQYMYNTVSVNPGYAGSRGHMSIAALHRSQWVGLEGAPKTQTLNVHSPIGYRGVGLGVSIVNDQIGPTSETYFDTDFSYTIFTSTTGRVSFGLKASAHLLDIRFSELNQDQNNPGGQDPSLQQDIKNKFAPNIGAGVYYHTEKYYLGVSVPRFLQTTHFDGENLSTAKEQMNFYLITGYVFDINETLKFKPTVLSKVVQGAPLQIDVSANFMYNEKFIVGAGYRWNAAVSAMIGFQLSSEFLIGMGYDKETTALGRATFNDGSFEIILRYDLIKKLGNLKSPRFF</sequence>
<evidence type="ECO:0000313" key="2">
    <source>
        <dbReference type="Proteomes" id="UP000184231"/>
    </source>
</evidence>
<name>A0A1M6IAI0_9FLAO</name>